<protein>
    <submittedName>
        <fullName evidence="6">LysR family transcriptional regulator for bpeEF and oprC</fullName>
    </submittedName>
</protein>
<reference evidence="6 7" key="1">
    <citation type="submission" date="2024-06" db="EMBL/GenBank/DDBJ databases">
        <title>Sorghum-associated microbial communities from plants grown in Nebraska, USA.</title>
        <authorList>
            <person name="Schachtman D."/>
        </authorList>
    </citation>
    <scope>NUCLEOTIDE SEQUENCE [LARGE SCALE GENOMIC DNA]</scope>
    <source>
        <strain evidence="6 7">1757</strain>
    </source>
</reference>
<dbReference type="PROSITE" id="PS50931">
    <property type="entry name" value="HTH_LYSR"/>
    <property type="match status" value="1"/>
</dbReference>
<keyword evidence="7" id="KW-1185">Reference proteome</keyword>
<evidence type="ECO:0000259" key="5">
    <source>
        <dbReference type="PROSITE" id="PS50931"/>
    </source>
</evidence>
<dbReference type="InterPro" id="IPR036390">
    <property type="entry name" value="WH_DNA-bd_sf"/>
</dbReference>
<dbReference type="Gene3D" id="3.40.190.290">
    <property type="match status" value="1"/>
</dbReference>
<dbReference type="Pfam" id="PF00126">
    <property type="entry name" value="HTH_1"/>
    <property type="match status" value="1"/>
</dbReference>
<comment type="caution">
    <text evidence="6">The sequence shown here is derived from an EMBL/GenBank/DDBJ whole genome shotgun (WGS) entry which is preliminary data.</text>
</comment>
<dbReference type="PANTHER" id="PTHR30537">
    <property type="entry name" value="HTH-TYPE TRANSCRIPTIONAL REGULATOR"/>
    <property type="match status" value="1"/>
</dbReference>
<comment type="similarity">
    <text evidence="1">Belongs to the LysR transcriptional regulatory family.</text>
</comment>
<evidence type="ECO:0000256" key="1">
    <source>
        <dbReference type="ARBA" id="ARBA00009437"/>
    </source>
</evidence>
<organism evidence="6 7">
    <name type="scientific">Rhodanobacter soli</name>
    <dbReference type="NCBI Taxonomy" id="590609"/>
    <lineage>
        <taxon>Bacteria</taxon>
        <taxon>Pseudomonadati</taxon>
        <taxon>Pseudomonadota</taxon>
        <taxon>Gammaproteobacteria</taxon>
        <taxon>Lysobacterales</taxon>
        <taxon>Rhodanobacteraceae</taxon>
        <taxon>Rhodanobacter</taxon>
    </lineage>
</organism>
<evidence type="ECO:0000256" key="3">
    <source>
        <dbReference type="ARBA" id="ARBA00023125"/>
    </source>
</evidence>
<accession>A0ABV2PWR2</accession>
<sequence>MLNNGHHHFKTSNNAMDRLEAMRLYTRIVELGSFTAAADDLNLPRATVTHAIKRLEARLGAQLLQRTTRRVRATRDGETYYGHCLRLLADVDEVETDFREARVQPKGRLRVDLPATLARLLVIPALRDFFARFPQIQLDIGTGDRFVDLVREGVDCVLRVGELGDSGMVGRRVATLEQVTVASAAYVRRHGLPDSLAALQDGHLAVNWVSPTTHRAEPLEFMVGRKRREVVLPGCVSVSGVDAYLGCCEAGLGIAQMPRYRIVDALKSGGLRELLPAHPPPSLPMTILYPQQRQMPARLRVFVDWLVELTTGQR</sequence>
<dbReference type="SUPFAM" id="SSF53850">
    <property type="entry name" value="Periplasmic binding protein-like II"/>
    <property type="match status" value="1"/>
</dbReference>
<keyword evidence="2" id="KW-0805">Transcription regulation</keyword>
<dbReference type="Proteomes" id="UP001549251">
    <property type="component" value="Unassembled WGS sequence"/>
</dbReference>
<keyword evidence="3" id="KW-0238">DNA-binding</keyword>
<dbReference type="PANTHER" id="PTHR30537:SF72">
    <property type="entry name" value="LYSR FAMILY TRANSCRIPTIONAL REGULATOR"/>
    <property type="match status" value="1"/>
</dbReference>
<dbReference type="InterPro" id="IPR000847">
    <property type="entry name" value="LysR_HTH_N"/>
</dbReference>
<dbReference type="Gene3D" id="1.10.10.10">
    <property type="entry name" value="Winged helix-like DNA-binding domain superfamily/Winged helix DNA-binding domain"/>
    <property type="match status" value="1"/>
</dbReference>
<dbReference type="SUPFAM" id="SSF46785">
    <property type="entry name" value="Winged helix' DNA-binding domain"/>
    <property type="match status" value="1"/>
</dbReference>
<proteinExistence type="inferred from homology"/>
<dbReference type="Pfam" id="PF03466">
    <property type="entry name" value="LysR_substrate"/>
    <property type="match status" value="1"/>
</dbReference>
<dbReference type="EMBL" id="JBEPSD010000001">
    <property type="protein sequence ID" value="MET4569072.1"/>
    <property type="molecule type" value="Genomic_DNA"/>
</dbReference>
<dbReference type="InterPro" id="IPR058163">
    <property type="entry name" value="LysR-type_TF_proteobact-type"/>
</dbReference>
<gene>
    <name evidence="6" type="ORF">ABIE04_001399</name>
</gene>
<evidence type="ECO:0000256" key="4">
    <source>
        <dbReference type="ARBA" id="ARBA00023163"/>
    </source>
</evidence>
<keyword evidence="4" id="KW-0804">Transcription</keyword>
<dbReference type="CDD" id="cd08472">
    <property type="entry name" value="PBP2_CrgA_like_3"/>
    <property type="match status" value="1"/>
</dbReference>
<evidence type="ECO:0000313" key="6">
    <source>
        <dbReference type="EMBL" id="MET4569072.1"/>
    </source>
</evidence>
<feature type="domain" description="HTH lysR-type" evidence="5">
    <location>
        <begin position="17"/>
        <end position="74"/>
    </location>
</feature>
<dbReference type="InterPro" id="IPR036388">
    <property type="entry name" value="WH-like_DNA-bd_sf"/>
</dbReference>
<dbReference type="InterPro" id="IPR005119">
    <property type="entry name" value="LysR_subst-bd"/>
</dbReference>
<evidence type="ECO:0000256" key="2">
    <source>
        <dbReference type="ARBA" id="ARBA00023015"/>
    </source>
</evidence>
<evidence type="ECO:0000313" key="7">
    <source>
        <dbReference type="Proteomes" id="UP001549251"/>
    </source>
</evidence>
<name>A0ABV2PWR2_9GAMM</name>